<protein>
    <submittedName>
        <fullName evidence="1">Str. FM013</fullName>
    </submittedName>
</protein>
<accession>A0A0G4NTU2</accession>
<dbReference type="Proteomes" id="UP000053732">
    <property type="component" value="Unassembled WGS sequence"/>
</dbReference>
<keyword evidence="2" id="KW-1185">Reference proteome</keyword>
<name>A0A0G4NTU2_PENC3</name>
<reference evidence="1 2" key="1">
    <citation type="journal article" date="2014" name="Nat. Commun.">
        <title>Multiple recent horizontal transfers of a large genomic region in cheese making fungi.</title>
        <authorList>
            <person name="Cheeseman K."/>
            <person name="Ropars J."/>
            <person name="Renault P."/>
            <person name="Dupont J."/>
            <person name="Gouzy J."/>
            <person name="Branca A."/>
            <person name="Abraham A.L."/>
            <person name="Ceppi M."/>
            <person name="Conseiller E."/>
            <person name="Debuchy R."/>
            <person name="Malagnac F."/>
            <person name="Goarin A."/>
            <person name="Silar P."/>
            <person name="Lacoste S."/>
            <person name="Sallet E."/>
            <person name="Bensimon A."/>
            <person name="Giraud T."/>
            <person name="Brygoo Y."/>
        </authorList>
    </citation>
    <scope>NUCLEOTIDE SEQUENCE [LARGE SCALE GENOMIC DNA]</scope>
    <source>
        <strain evidence="2">FM 013</strain>
    </source>
</reference>
<dbReference type="EMBL" id="HG793134">
    <property type="protein sequence ID" value="CRL17482.1"/>
    <property type="molecule type" value="Genomic_DNA"/>
</dbReference>
<dbReference type="AlphaFoldDB" id="A0A0G4NTU2"/>
<evidence type="ECO:0000313" key="1">
    <source>
        <dbReference type="EMBL" id="CRL17482.1"/>
    </source>
</evidence>
<organism evidence="1 2">
    <name type="scientific">Penicillium camemberti (strain FM 013)</name>
    <dbReference type="NCBI Taxonomy" id="1429867"/>
    <lineage>
        <taxon>Eukaryota</taxon>
        <taxon>Fungi</taxon>
        <taxon>Dikarya</taxon>
        <taxon>Ascomycota</taxon>
        <taxon>Pezizomycotina</taxon>
        <taxon>Eurotiomycetes</taxon>
        <taxon>Eurotiomycetidae</taxon>
        <taxon>Eurotiales</taxon>
        <taxon>Aspergillaceae</taxon>
        <taxon>Penicillium</taxon>
    </lineage>
</organism>
<proteinExistence type="predicted"/>
<gene>
    <name evidence="1" type="ORF">PCAMFM013_S001g000442</name>
</gene>
<sequence>MSKWQQPSPSYPTTHRRDWENNFESVIKTLSQGVGNSRPRAIPYSNRVILGLRWSNDDLDLAKPQAALLETFRIQYGFETASWLIPSTSREEALEAIYDKNFKLRQEYKLDTPYGYPGLFVIHYIGHGVSETERKFEICGTRSPDAVRIPWSSIIRSTEADVLVLIDTSYSGSFFEPCHSLHRILQYNEPSAEYLFSTGNEIADQNGPTYDVNNNFTTRLTELIHTASPAPVTVVQLHEALCTQANNPSTKLRYTPQYMDCRKPTITLQHRDNYAWGRDNPTGKAQIPTGRVLISVSILGKTVHGQIKQWQKSLSKMDPDMNVTIEGVFDLQGCSLCLLSMPISLWDSFLHPGYNFVDYVDSHNMLASDPSADGLLIATLPERPKDQGYVDYVMLSDMEE</sequence>
<evidence type="ECO:0000313" key="2">
    <source>
        <dbReference type="Proteomes" id="UP000053732"/>
    </source>
</evidence>